<gene>
    <name evidence="1" type="ORF">GCM10009744_22900</name>
</gene>
<name>A0ABN2F960_9ACTN</name>
<keyword evidence="2" id="KW-1185">Reference proteome</keyword>
<dbReference type="Proteomes" id="UP001501319">
    <property type="component" value="Unassembled WGS sequence"/>
</dbReference>
<comment type="caution">
    <text evidence="1">The sequence shown here is derived from an EMBL/GenBank/DDBJ whole genome shotgun (WGS) entry which is preliminary data.</text>
</comment>
<proteinExistence type="predicted"/>
<reference evidence="1 2" key="1">
    <citation type="journal article" date="2019" name="Int. J. Syst. Evol. Microbiol.">
        <title>The Global Catalogue of Microorganisms (GCM) 10K type strain sequencing project: providing services to taxonomists for standard genome sequencing and annotation.</title>
        <authorList>
            <consortium name="The Broad Institute Genomics Platform"/>
            <consortium name="The Broad Institute Genome Sequencing Center for Infectious Disease"/>
            <person name="Wu L."/>
            <person name="Ma J."/>
        </authorList>
    </citation>
    <scope>NUCLEOTIDE SEQUENCE [LARGE SCALE GENOMIC DNA]</scope>
    <source>
        <strain evidence="1 2">JCM 14306</strain>
    </source>
</reference>
<dbReference type="RefSeq" id="WP_344111050.1">
    <property type="nucleotide sequence ID" value="NZ_BAAANE010000004.1"/>
</dbReference>
<organism evidence="1 2">
    <name type="scientific">Kribbella alba</name>
    <dbReference type="NCBI Taxonomy" id="190197"/>
    <lineage>
        <taxon>Bacteria</taxon>
        <taxon>Bacillati</taxon>
        <taxon>Actinomycetota</taxon>
        <taxon>Actinomycetes</taxon>
        <taxon>Propionibacteriales</taxon>
        <taxon>Kribbellaceae</taxon>
        <taxon>Kribbella</taxon>
    </lineage>
</organism>
<sequence>MKPTEFVKVNSQFWGDHLRSVSEHLPGSHSSELPGLLVYPRIMVLTETPDWNILELVGVSREYRSLEVKRQKAASVDQYFGSAQSSTSEAVAILSDESVVKDATIASERGRSALDTTIPAAQSLIGTELVGSADKLLQFAPGNYSSFERVLLVSSADSSVRIHWTFLAIAIHRSEPADKYLDYLQRLVSAAPHLDPVGTLSVPRGEVEQVLKGAPFASTYLMHGIPETTVGEFLNQHEDILLSAFDATRLIQEPFLEWRDGTSGADEIAINPDFILERADGSHIIGDLKLPLLETATVTKGGKKRRRSFTAPVPDGLAQLAHYEEYFQSPENRAFAKAKYGIEVSDPRKLLVIGSQENVDPTEFEEAARSIPSFEIVDYDSILRLYLAAKS</sequence>
<evidence type="ECO:0008006" key="3">
    <source>
        <dbReference type="Google" id="ProtNLM"/>
    </source>
</evidence>
<protein>
    <recommendedName>
        <fullName evidence="3">DUF4263 domain-containing protein</fullName>
    </recommendedName>
</protein>
<dbReference type="EMBL" id="BAAANE010000004">
    <property type="protein sequence ID" value="GAA1633754.1"/>
    <property type="molecule type" value="Genomic_DNA"/>
</dbReference>
<accession>A0ABN2F960</accession>
<evidence type="ECO:0000313" key="1">
    <source>
        <dbReference type="EMBL" id="GAA1633754.1"/>
    </source>
</evidence>
<evidence type="ECO:0000313" key="2">
    <source>
        <dbReference type="Proteomes" id="UP001501319"/>
    </source>
</evidence>